<dbReference type="EMBL" id="FUZF01000026">
    <property type="protein sequence ID" value="SKC07933.1"/>
    <property type="molecule type" value="Genomic_DNA"/>
</dbReference>
<reference evidence="2" key="1">
    <citation type="submission" date="2017-02" db="EMBL/GenBank/DDBJ databases">
        <authorList>
            <person name="Varghese N."/>
            <person name="Submissions S."/>
        </authorList>
    </citation>
    <scope>NUCLEOTIDE SEQUENCE [LARGE SCALE GENOMIC DNA]</scope>
    <source>
        <strain evidence="2">DSM 24091</strain>
    </source>
</reference>
<proteinExistence type="predicted"/>
<organism evidence="1 2">
    <name type="scientific">Sphingobacterium nematocida</name>
    <dbReference type="NCBI Taxonomy" id="1513896"/>
    <lineage>
        <taxon>Bacteria</taxon>
        <taxon>Pseudomonadati</taxon>
        <taxon>Bacteroidota</taxon>
        <taxon>Sphingobacteriia</taxon>
        <taxon>Sphingobacteriales</taxon>
        <taxon>Sphingobacteriaceae</taxon>
        <taxon>Sphingobacterium</taxon>
    </lineage>
</organism>
<gene>
    <name evidence="1" type="ORF">SAMN05660841_04072</name>
</gene>
<dbReference type="Proteomes" id="UP000190150">
    <property type="component" value="Unassembled WGS sequence"/>
</dbReference>
<keyword evidence="2" id="KW-1185">Reference proteome</keyword>
<dbReference type="AlphaFoldDB" id="A0A1T5GHN5"/>
<sequence length="160" mass="18511">MNNATISSYGIYQNVALSSLLIVEYVKTYQEEIKKEVEFERLFVVLPFCYTEVLVNHSNGKSNKIKGLINLIEENKIIFQSLPLQVSELFTDLTKTIQVGTNLNILEFDPENLSVRYLKTNKKFSSTNKEVMELIKASRKLAKWVSKLTDVEYVSFFNLR</sequence>
<dbReference type="InterPro" id="IPR045390">
    <property type="entry name" value="ABC-3C_MC3"/>
</dbReference>
<evidence type="ECO:0000313" key="1">
    <source>
        <dbReference type="EMBL" id="SKC07933.1"/>
    </source>
</evidence>
<dbReference type="STRING" id="1513896.SAMN05660841_04072"/>
<protein>
    <submittedName>
        <fullName evidence="1">Uncharacterized protein</fullName>
    </submittedName>
</protein>
<dbReference type="Pfam" id="PF20131">
    <property type="entry name" value="MC3"/>
    <property type="match status" value="1"/>
</dbReference>
<accession>A0A1T5GHN5</accession>
<name>A0A1T5GHN5_9SPHI</name>
<evidence type="ECO:0000313" key="2">
    <source>
        <dbReference type="Proteomes" id="UP000190150"/>
    </source>
</evidence>
<dbReference type="RefSeq" id="WP_079645711.1">
    <property type="nucleotide sequence ID" value="NZ_FUZF01000026.1"/>
</dbReference>